<comment type="caution">
    <text evidence="1">The sequence shown here is derived from an EMBL/GenBank/DDBJ whole genome shotgun (WGS) entry which is preliminary data.</text>
</comment>
<gene>
    <name evidence="1" type="ORF">GMARGA_LOCUS20977</name>
</gene>
<dbReference type="Proteomes" id="UP000789901">
    <property type="component" value="Unassembled WGS sequence"/>
</dbReference>
<protein>
    <submittedName>
        <fullName evidence="1">29736_t:CDS:1</fullName>
    </submittedName>
</protein>
<proteinExistence type="predicted"/>
<accession>A0ABN7VNR2</accession>
<reference evidence="1 2" key="1">
    <citation type="submission" date="2021-06" db="EMBL/GenBank/DDBJ databases">
        <authorList>
            <person name="Kallberg Y."/>
            <person name="Tangrot J."/>
            <person name="Rosling A."/>
        </authorList>
    </citation>
    <scope>NUCLEOTIDE SEQUENCE [LARGE SCALE GENOMIC DNA]</scope>
    <source>
        <strain evidence="1 2">120-4 pot B 10/14</strain>
    </source>
</reference>
<dbReference type="EMBL" id="CAJVQB010018933">
    <property type="protein sequence ID" value="CAG8789316.1"/>
    <property type="molecule type" value="Genomic_DNA"/>
</dbReference>
<sequence>MYELIKNKNLLGIALLKKNQEQMIYAIRILMEWKEVTLEIKYKEVMENKKELE</sequence>
<evidence type="ECO:0000313" key="2">
    <source>
        <dbReference type="Proteomes" id="UP000789901"/>
    </source>
</evidence>
<name>A0ABN7VNR2_GIGMA</name>
<evidence type="ECO:0000313" key="1">
    <source>
        <dbReference type="EMBL" id="CAG8789316.1"/>
    </source>
</evidence>
<feature type="non-terminal residue" evidence="1">
    <location>
        <position position="53"/>
    </location>
</feature>
<keyword evidence="2" id="KW-1185">Reference proteome</keyword>
<organism evidence="1 2">
    <name type="scientific">Gigaspora margarita</name>
    <dbReference type="NCBI Taxonomy" id="4874"/>
    <lineage>
        <taxon>Eukaryota</taxon>
        <taxon>Fungi</taxon>
        <taxon>Fungi incertae sedis</taxon>
        <taxon>Mucoromycota</taxon>
        <taxon>Glomeromycotina</taxon>
        <taxon>Glomeromycetes</taxon>
        <taxon>Diversisporales</taxon>
        <taxon>Gigasporaceae</taxon>
        <taxon>Gigaspora</taxon>
    </lineage>
</organism>